<dbReference type="PROSITE" id="PS00091">
    <property type="entry name" value="THYMIDYLATE_SYNTHASE"/>
    <property type="match status" value="1"/>
</dbReference>
<comment type="catalytic activity">
    <reaction evidence="5">
        <text>dUMP + (6R)-5,10-methylene-5,6,7,8-tetrahydrofolate = 7,8-dihydrofolate + dTMP</text>
        <dbReference type="Rhea" id="RHEA:12104"/>
        <dbReference type="ChEBI" id="CHEBI:15636"/>
        <dbReference type="ChEBI" id="CHEBI:57451"/>
        <dbReference type="ChEBI" id="CHEBI:63528"/>
        <dbReference type="ChEBI" id="CHEBI:246422"/>
        <dbReference type="EC" id="2.1.1.45"/>
    </reaction>
</comment>
<dbReference type="Gene3D" id="3.30.572.10">
    <property type="entry name" value="Thymidylate synthase/dCMP hydroxymethylase domain"/>
    <property type="match status" value="1"/>
</dbReference>
<dbReference type="InterPro" id="IPR020940">
    <property type="entry name" value="Thymidylate_synthase_AS"/>
</dbReference>
<comment type="pathway">
    <text evidence="5">Pyrimidine metabolism; dTTP biosynthesis.</text>
</comment>
<comment type="caution">
    <text evidence="9">The sequence shown here is derived from an EMBL/GenBank/DDBJ whole genome shotgun (WGS) entry which is preliminary data.</text>
</comment>
<evidence type="ECO:0000256" key="6">
    <source>
        <dbReference type="PROSITE-ProRule" id="PRU10016"/>
    </source>
</evidence>
<protein>
    <recommendedName>
        <fullName evidence="1 5">Thymidylate synthase</fullName>
        <shortName evidence="5">TS</shortName>
        <shortName evidence="5">TSase</shortName>
        <ecNumber evidence="1 5">2.1.1.45</ecNumber>
    </recommendedName>
</protein>
<feature type="region of interest" description="Disordered" evidence="7">
    <location>
        <begin position="1"/>
        <end position="22"/>
    </location>
</feature>
<dbReference type="GO" id="GO:0004799">
    <property type="term" value="F:thymidylate synthase activity"/>
    <property type="evidence" value="ECO:0007669"/>
    <property type="project" value="UniProtKB-UniRule"/>
</dbReference>
<dbReference type="PANTHER" id="PTHR11548:SF1">
    <property type="entry name" value="THYMIDYLATE SYNTHASE 1"/>
    <property type="match status" value="1"/>
</dbReference>
<feature type="binding site" description="in other chain" evidence="5">
    <location>
        <position position="46"/>
    </location>
    <ligand>
        <name>dUMP</name>
        <dbReference type="ChEBI" id="CHEBI:246422"/>
        <note>ligand shared between dimeric partners</note>
    </ligand>
</feature>
<dbReference type="NCBIfam" id="NF002497">
    <property type="entry name" value="PRK01827.1-3"/>
    <property type="match status" value="1"/>
</dbReference>
<feature type="binding site" description="in other chain" evidence="5">
    <location>
        <begin position="270"/>
        <end position="272"/>
    </location>
    <ligand>
        <name>dUMP</name>
        <dbReference type="ChEBI" id="CHEBI:246422"/>
        <note>ligand shared between dimeric partners</note>
    </ligand>
</feature>
<accession>A0A931MLP3</accession>
<evidence type="ECO:0000256" key="7">
    <source>
        <dbReference type="SAM" id="MobiDB-lite"/>
    </source>
</evidence>
<comment type="caution">
    <text evidence="5">Lacks conserved residue(s) required for the propagation of feature annotation.</text>
</comment>
<dbReference type="GO" id="GO:0006231">
    <property type="term" value="P:dTMP biosynthetic process"/>
    <property type="evidence" value="ECO:0007669"/>
    <property type="project" value="UniProtKB-UniRule"/>
</dbReference>
<dbReference type="GO" id="GO:0032259">
    <property type="term" value="P:methylation"/>
    <property type="evidence" value="ECO:0007669"/>
    <property type="project" value="UniProtKB-KW"/>
</dbReference>
<keyword evidence="10" id="KW-1185">Reference proteome</keyword>
<dbReference type="NCBIfam" id="TIGR03284">
    <property type="entry name" value="thym_sym"/>
    <property type="match status" value="1"/>
</dbReference>
<name>A0A931MLP3_9SPHN</name>
<organism evidence="9 10">
    <name type="scientific">Novosphingobium aureum</name>
    <dbReference type="NCBI Taxonomy" id="2792964"/>
    <lineage>
        <taxon>Bacteria</taxon>
        <taxon>Pseudomonadati</taxon>
        <taxon>Pseudomonadota</taxon>
        <taxon>Alphaproteobacteria</taxon>
        <taxon>Sphingomonadales</taxon>
        <taxon>Sphingomonadaceae</taxon>
        <taxon>Novosphingobium</taxon>
    </lineage>
</organism>
<dbReference type="RefSeq" id="WP_197163986.1">
    <property type="nucleotide sequence ID" value="NZ_JADZGI010000001.1"/>
</dbReference>
<dbReference type="Proteomes" id="UP000617634">
    <property type="component" value="Unassembled WGS sequence"/>
</dbReference>
<evidence type="ECO:0000313" key="9">
    <source>
        <dbReference type="EMBL" id="MBH0113664.1"/>
    </source>
</evidence>
<feature type="binding site" description="in other chain" evidence="5">
    <location>
        <position position="240"/>
    </location>
    <ligand>
        <name>dUMP</name>
        <dbReference type="ChEBI" id="CHEBI:246422"/>
        <note>ligand shared between dimeric partners</note>
    </ligand>
</feature>
<dbReference type="PRINTS" id="PR00108">
    <property type="entry name" value="THYMDSNTHASE"/>
</dbReference>
<dbReference type="HAMAP" id="MF_00008">
    <property type="entry name" value="Thymidy_synth_bact"/>
    <property type="match status" value="1"/>
</dbReference>
<dbReference type="EMBL" id="JADZGI010000001">
    <property type="protein sequence ID" value="MBH0113664.1"/>
    <property type="molecule type" value="Genomic_DNA"/>
</dbReference>
<comment type="subunit">
    <text evidence="5">Homodimer.</text>
</comment>
<feature type="active site" evidence="6">
    <location>
        <position position="209"/>
    </location>
</feature>
<comment type="subcellular location">
    <subcellularLocation>
        <location evidence="5">Cytoplasm</location>
    </subcellularLocation>
</comment>
<dbReference type="PANTHER" id="PTHR11548">
    <property type="entry name" value="THYMIDYLATE SYNTHASE 1"/>
    <property type="match status" value="1"/>
</dbReference>
<evidence type="ECO:0000256" key="3">
    <source>
        <dbReference type="ARBA" id="ARBA00022679"/>
    </source>
</evidence>
<feature type="domain" description="Thymidylate synthase/dCMP hydroxymethylase" evidence="8">
    <location>
        <begin position="28"/>
        <end position="327"/>
    </location>
</feature>
<dbReference type="InterPro" id="IPR045097">
    <property type="entry name" value="Thymidate_synth/dCMP_Mease"/>
</dbReference>
<evidence type="ECO:0000256" key="5">
    <source>
        <dbReference type="HAMAP-Rule" id="MF_00008"/>
    </source>
</evidence>
<feature type="binding site" evidence="5">
    <location>
        <position position="326"/>
    </location>
    <ligand>
        <name>(6R)-5,10-methylene-5,6,7,8-tetrahydrofolate</name>
        <dbReference type="ChEBI" id="CHEBI:15636"/>
    </ligand>
</feature>
<dbReference type="SUPFAM" id="SSF55831">
    <property type="entry name" value="Thymidylate synthase/dCMP hydroxymethylase"/>
    <property type="match status" value="1"/>
</dbReference>
<comment type="function">
    <text evidence="5">Catalyzes the reductive methylation of 2'-deoxyuridine-5'-monophosphate (dUMP) to 2'-deoxythymidine-5'-monophosphate (dTMP) while utilizing 5,10-methylenetetrahydrofolate (mTHF) as the methyl donor and reductant in the reaction, yielding dihydrofolate (DHF) as a by-product. This enzymatic reaction provides an intracellular de novo source of dTMP, an essential precursor for DNA biosynthesis.</text>
</comment>
<dbReference type="GO" id="GO:0006235">
    <property type="term" value="P:dTTP biosynthetic process"/>
    <property type="evidence" value="ECO:0007669"/>
    <property type="project" value="UniProtKB-UniRule"/>
</dbReference>
<dbReference type="InterPro" id="IPR023451">
    <property type="entry name" value="Thymidate_synth/dCMP_Mease_dom"/>
</dbReference>
<feature type="active site" description="Nucleophile" evidence="5">
    <location>
        <position position="209"/>
    </location>
</feature>
<comment type="similarity">
    <text evidence="5">Belongs to the thymidylate synthase family. Bacterial-type ThyA subfamily.</text>
</comment>
<dbReference type="Pfam" id="PF00303">
    <property type="entry name" value="Thymidylat_synt"/>
    <property type="match status" value="1"/>
</dbReference>
<dbReference type="InterPro" id="IPR036926">
    <property type="entry name" value="Thymidate_synth/dCMP_Mease_sf"/>
</dbReference>
<feature type="compositionally biased region" description="Polar residues" evidence="7">
    <location>
        <begin position="1"/>
        <end position="13"/>
    </location>
</feature>
<feature type="binding site" evidence="5">
    <location>
        <position position="232"/>
    </location>
    <ligand>
        <name>(6R)-5,10-methylene-5,6,7,8-tetrahydrofolate</name>
        <dbReference type="ChEBI" id="CHEBI:15636"/>
    </ligand>
</feature>
<keyword evidence="3 5" id="KW-0808">Transferase</keyword>
<dbReference type="CDD" id="cd00351">
    <property type="entry name" value="TS_Pyrimidine_HMase"/>
    <property type="match status" value="1"/>
</dbReference>
<keyword evidence="5" id="KW-0963">Cytoplasm</keyword>
<dbReference type="AlphaFoldDB" id="A0A931MLP3"/>
<gene>
    <name evidence="5 9" type="primary">thyA</name>
    <name evidence="9" type="ORF">I5E68_11960</name>
</gene>
<evidence type="ECO:0000259" key="8">
    <source>
        <dbReference type="Pfam" id="PF00303"/>
    </source>
</evidence>
<evidence type="ECO:0000256" key="1">
    <source>
        <dbReference type="ARBA" id="ARBA00011947"/>
    </source>
</evidence>
<dbReference type="EC" id="2.1.1.45" evidence="1 5"/>
<feature type="binding site" evidence="5">
    <location>
        <begin position="189"/>
        <end position="190"/>
    </location>
    <ligand>
        <name>dUMP</name>
        <dbReference type="ChEBI" id="CHEBI:246422"/>
        <note>ligand shared between dimeric partners</note>
    </ligand>
</feature>
<feature type="binding site" description="in other chain" evidence="5">
    <location>
        <begin position="229"/>
        <end position="232"/>
    </location>
    <ligand>
        <name>dUMP</name>
        <dbReference type="ChEBI" id="CHEBI:246422"/>
        <note>ligand shared between dimeric partners</note>
    </ligand>
</feature>
<keyword evidence="4 5" id="KW-0545">Nucleotide biosynthesis</keyword>
<dbReference type="InterPro" id="IPR000398">
    <property type="entry name" value="Thymidylate_synthase"/>
</dbReference>
<reference evidence="9" key="1">
    <citation type="submission" date="2020-11" db="EMBL/GenBank/DDBJ databases">
        <title>Novosphingobium aureum sp. nov., a marine bacterium isolated from sediment of a salt flat.</title>
        <authorList>
            <person name="Yoo Y."/>
            <person name="Kim J.-J."/>
        </authorList>
    </citation>
    <scope>NUCLEOTIDE SEQUENCE</scope>
    <source>
        <strain evidence="9">YJ-S2-02</strain>
    </source>
</reference>
<proteinExistence type="inferred from homology"/>
<sequence length="327" mass="37002">MTTQTIPSQSVPASASRDRTDPGHWEWQYLDLMRRIWEEGDERGDRTGVGTRSLFGATIRFDLSGGAMPLLTTKRVYWKTASREMLWFLSGDTNIRKLCEQNVQIWTDWPLERYRRETGETISREDFSASIVADAAFAREWGDLGPVYGKQWVDWPTYEPAGDGLFRRGPGINQVAEVIESLKNNPGSRRHIIEGWNVAELGAMALPPCHKTYQFHVADGRLSCILYQRSCDLGLGFAFNMWSLALLTRMFAQQCNLEPGEAVWMGGDVHLYLNHAALVEEQLSRSPEGTAQLDLVRRPDSIFDYRIEDFIVTGYAPQAHIAAPVAV</sequence>
<evidence type="ECO:0000256" key="2">
    <source>
        <dbReference type="ARBA" id="ARBA00022603"/>
    </source>
</evidence>
<dbReference type="GO" id="GO:0005829">
    <property type="term" value="C:cytosol"/>
    <property type="evidence" value="ECO:0007669"/>
    <property type="project" value="TreeGrafter"/>
</dbReference>
<keyword evidence="2 5" id="KW-0489">Methyltransferase</keyword>
<evidence type="ECO:0000313" key="10">
    <source>
        <dbReference type="Proteomes" id="UP000617634"/>
    </source>
</evidence>
<evidence type="ECO:0000256" key="4">
    <source>
        <dbReference type="ARBA" id="ARBA00022727"/>
    </source>
</evidence>